<dbReference type="PANTHER" id="PTHR28139">
    <property type="entry name" value="UPF0768 PROTEIN YBL029C-A"/>
    <property type="match status" value="1"/>
</dbReference>
<dbReference type="PANTHER" id="PTHR28139:SF1">
    <property type="entry name" value="UPF0768 PROTEIN YBL029C-A"/>
    <property type="match status" value="1"/>
</dbReference>
<dbReference type="Proteomes" id="UP000198282">
    <property type="component" value="Unassembled WGS sequence"/>
</dbReference>
<protein>
    <submittedName>
        <fullName evidence="2">Zinc-ribbon family protein</fullName>
    </submittedName>
</protein>
<evidence type="ECO:0000259" key="1">
    <source>
        <dbReference type="Pfam" id="PF17032"/>
    </source>
</evidence>
<name>A0A239MK63_9ACTN</name>
<keyword evidence="3" id="KW-1185">Reference proteome</keyword>
<organism evidence="2 3">
    <name type="scientific">Streptosporangium subroseum</name>
    <dbReference type="NCBI Taxonomy" id="106412"/>
    <lineage>
        <taxon>Bacteria</taxon>
        <taxon>Bacillati</taxon>
        <taxon>Actinomycetota</taxon>
        <taxon>Actinomycetes</taxon>
        <taxon>Streptosporangiales</taxon>
        <taxon>Streptosporangiaceae</taxon>
        <taxon>Streptosporangium</taxon>
    </lineage>
</organism>
<evidence type="ECO:0000313" key="2">
    <source>
        <dbReference type="EMBL" id="SNT42663.1"/>
    </source>
</evidence>
<dbReference type="EMBL" id="FZOD01000042">
    <property type="protein sequence ID" value="SNT42663.1"/>
    <property type="molecule type" value="Genomic_DNA"/>
</dbReference>
<feature type="domain" description="Zinc-ribbon 15" evidence="1">
    <location>
        <begin position="50"/>
        <end position="98"/>
    </location>
</feature>
<reference evidence="2 3" key="1">
    <citation type="submission" date="2017-06" db="EMBL/GenBank/DDBJ databases">
        <authorList>
            <person name="Kim H.J."/>
            <person name="Triplett B.A."/>
        </authorList>
    </citation>
    <scope>NUCLEOTIDE SEQUENCE [LARGE SCALE GENOMIC DNA]</scope>
    <source>
        <strain evidence="2 3">CGMCC 4.2132</strain>
    </source>
</reference>
<proteinExistence type="predicted"/>
<gene>
    <name evidence="2" type="ORF">SAMN05216276_104213</name>
</gene>
<dbReference type="InterPro" id="IPR031493">
    <property type="entry name" value="Zinc_ribbon_15"/>
</dbReference>
<dbReference type="AlphaFoldDB" id="A0A239MK63"/>
<dbReference type="Pfam" id="PF17032">
    <property type="entry name" value="Zn_ribbon_15"/>
    <property type="match status" value="1"/>
</dbReference>
<accession>A0A239MK63</accession>
<sequence length="107" mass="12236">MIHRRPAKRRRGRRFTARDECEPVQLGYAGMMLIFGLRTVIHRLGVLTLVCRNCGNQAAQVLSRRVTKFSLFFIPLFPVRTKYGMQCTFCGASYDISKDEASRLAAH</sequence>
<evidence type="ECO:0000313" key="3">
    <source>
        <dbReference type="Proteomes" id="UP000198282"/>
    </source>
</evidence>